<dbReference type="PANTHER" id="PTHR33710:SF64">
    <property type="entry name" value="ENDONUCLEASE_EXONUCLEASE_PHOSPHATASE DOMAIN-CONTAINING PROTEIN"/>
    <property type="match status" value="1"/>
</dbReference>
<sequence>MNNEHGEWCLGGDFNSIMKVGERRGSSGTWGHTERAEFAHFIDILEVVDIPVTGNKFTWFNSDGSVMSRLNRFLLSEGFIEKGNISNLWVGDRDISDHCPI</sequence>
<dbReference type="GO" id="GO:0016301">
    <property type="term" value="F:kinase activity"/>
    <property type="evidence" value="ECO:0007669"/>
    <property type="project" value="UniProtKB-KW"/>
</dbReference>
<name>A0A392PX56_9FABA</name>
<keyword evidence="2" id="KW-1185">Reference proteome</keyword>
<proteinExistence type="predicted"/>
<organism evidence="1 2">
    <name type="scientific">Trifolium medium</name>
    <dbReference type="NCBI Taxonomy" id="97028"/>
    <lineage>
        <taxon>Eukaryota</taxon>
        <taxon>Viridiplantae</taxon>
        <taxon>Streptophyta</taxon>
        <taxon>Embryophyta</taxon>
        <taxon>Tracheophyta</taxon>
        <taxon>Spermatophyta</taxon>
        <taxon>Magnoliopsida</taxon>
        <taxon>eudicotyledons</taxon>
        <taxon>Gunneridae</taxon>
        <taxon>Pentapetalae</taxon>
        <taxon>rosids</taxon>
        <taxon>fabids</taxon>
        <taxon>Fabales</taxon>
        <taxon>Fabaceae</taxon>
        <taxon>Papilionoideae</taxon>
        <taxon>50 kb inversion clade</taxon>
        <taxon>NPAAA clade</taxon>
        <taxon>Hologalegina</taxon>
        <taxon>IRL clade</taxon>
        <taxon>Trifolieae</taxon>
        <taxon>Trifolium</taxon>
    </lineage>
</organism>
<accession>A0A392PX56</accession>
<keyword evidence="1" id="KW-0675">Receptor</keyword>
<keyword evidence="1" id="KW-0418">Kinase</keyword>
<comment type="caution">
    <text evidence="1">The sequence shown here is derived from an EMBL/GenBank/DDBJ whole genome shotgun (WGS) entry which is preliminary data.</text>
</comment>
<dbReference type="AlphaFoldDB" id="A0A392PX56"/>
<dbReference type="EMBL" id="LXQA010098448">
    <property type="protein sequence ID" value="MCI15886.1"/>
    <property type="molecule type" value="Genomic_DNA"/>
</dbReference>
<dbReference type="SUPFAM" id="SSF56219">
    <property type="entry name" value="DNase I-like"/>
    <property type="match status" value="1"/>
</dbReference>
<evidence type="ECO:0000313" key="1">
    <source>
        <dbReference type="EMBL" id="MCI15886.1"/>
    </source>
</evidence>
<dbReference type="Proteomes" id="UP000265520">
    <property type="component" value="Unassembled WGS sequence"/>
</dbReference>
<keyword evidence="1" id="KW-0808">Transferase</keyword>
<dbReference type="InterPro" id="IPR036691">
    <property type="entry name" value="Endo/exonu/phosph_ase_sf"/>
</dbReference>
<protein>
    <submittedName>
        <fullName evidence="1">Cysteine-rich receptor-like protein kinase</fullName>
    </submittedName>
</protein>
<evidence type="ECO:0000313" key="2">
    <source>
        <dbReference type="Proteomes" id="UP000265520"/>
    </source>
</evidence>
<dbReference type="PANTHER" id="PTHR33710">
    <property type="entry name" value="BNAC02G09200D PROTEIN"/>
    <property type="match status" value="1"/>
</dbReference>
<reference evidence="1 2" key="1">
    <citation type="journal article" date="2018" name="Front. Plant Sci.">
        <title>Red Clover (Trifolium pratense) and Zigzag Clover (T. medium) - A Picture of Genomic Similarities and Differences.</title>
        <authorList>
            <person name="Dluhosova J."/>
            <person name="Istvanek J."/>
            <person name="Nedelnik J."/>
            <person name="Repkova J."/>
        </authorList>
    </citation>
    <scope>NUCLEOTIDE SEQUENCE [LARGE SCALE GENOMIC DNA]</scope>
    <source>
        <strain evidence="2">cv. 10/8</strain>
        <tissue evidence="1">Leaf</tissue>
    </source>
</reference>
<dbReference type="Gene3D" id="3.60.10.10">
    <property type="entry name" value="Endonuclease/exonuclease/phosphatase"/>
    <property type="match status" value="1"/>
</dbReference>